<evidence type="ECO:0000313" key="8">
    <source>
        <dbReference type="Proteomes" id="UP001055219"/>
    </source>
</evidence>
<dbReference type="EMBL" id="JAGIXG020000052">
    <property type="protein sequence ID" value="KAI6779136.1"/>
    <property type="molecule type" value="Genomic_DNA"/>
</dbReference>
<keyword evidence="2" id="KW-0805">Transcription regulation</keyword>
<evidence type="ECO:0000256" key="1">
    <source>
        <dbReference type="ARBA" id="ARBA00004123"/>
    </source>
</evidence>
<dbReference type="GO" id="GO:0005634">
    <property type="term" value="C:nucleus"/>
    <property type="evidence" value="ECO:0007669"/>
    <property type="project" value="UniProtKB-SubCell"/>
</dbReference>
<evidence type="ECO:0000256" key="2">
    <source>
        <dbReference type="ARBA" id="ARBA00023015"/>
    </source>
</evidence>
<evidence type="ECO:0000256" key="5">
    <source>
        <dbReference type="ARBA" id="ARBA00023242"/>
    </source>
</evidence>
<keyword evidence="6" id="KW-0472">Membrane</keyword>
<reference evidence="7" key="2">
    <citation type="submission" date="2022-07" db="EMBL/GenBank/DDBJ databases">
        <authorList>
            <person name="Goncalves M.F.M."/>
            <person name="Hilario S."/>
            <person name="Van De Peer Y."/>
            <person name="Esteves A.C."/>
            <person name="Alves A."/>
        </authorList>
    </citation>
    <scope>NUCLEOTIDE SEQUENCE</scope>
    <source>
        <strain evidence="7">MUM 19.33</strain>
    </source>
</reference>
<dbReference type="Proteomes" id="UP001055219">
    <property type="component" value="Unassembled WGS sequence"/>
</dbReference>
<dbReference type="OrthoDB" id="4116913at2759"/>
<dbReference type="CDD" id="cd12148">
    <property type="entry name" value="fungal_TF_MHR"/>
    <property type="match status" value="1"/>
</dbReference>
<proteinExistence type="predicted"/>
<sequence length="433" mass="48981">MDPRRHQDTATGECLLPEPWVLNPLVENFLGSDFGRSFPFVDSLLFEETARLAYDASDQSDSPLHLGARACALAICAIASTRIKQPEEVSRIDAQACIRQAERLINRIPTDTSLQKLQATVMLWLWKGHVGAFADSRVYHVMACRILFALGGHTRVANIPQDRKPTLQERHDHNVRYEHCDLTLPQGYVELIYGPNRSSRGAGEIPMPWLISDLRLIQIKSKVINQLYSFASTKKSDAEILHTIRQLDEELERWRQTIPAQFAPSLAIRHGVKLSEHLEQSAKMLHIDLHLAYHHLLSIIHYASARCAGVRSSAKSEIHCGLQSSLDLSVEASRSTLIFLSLAVHHLASEVFWLFIFYPVSAFLSLFFNLLRSPGNEYAELDLELIRTASEVLRKMPKSDSSPEKTAYLDRIDQFCGEISRLAECAIARYRES</sequence>
<dbReference type="InterPro" id="IPR050987">
    <property type="entry name" value="AtrR-like"/>
</dbReference>
<dbReference type="PANTHER" id="PTHR46910">
    <property type="entry name" value="TRANSCRIPTION FACTOR PDR1"/>
    <property type="match status" value="1"/>
</dbReference>
<keyword evidence="5" id="KW-0539">Nucleus</keyword>
<keyword evidence="6" id="KW-0812">Transmembrane</keyword>
<name>A0A9Q0BBX7_9HYPO</name>
<evidence type="ECO:0000256" key="3">
    <source>
        <dbReference type="ARBA" id="ARBA00023125"/>
    </source>
</evidence>
<dbReference type="GO" id="GO:0003677">
    <property type="term" value="F:DNA binding"/>
    <property type="evidence" value="ECO:0007669"/>
    <property type="project" value="UniProtKB-KW"/>
</dbReference>
<evidence type="ECO:0000313" key="7">
    <source>
        <dbReference type="EMBL" id="KAI6779136.1"/>
    </source>
</evidence>
<dbReference type="AlphaFoldDB" id="A0A9Q0BBX7"/>
<dbReference type="RefSeq" id="XP_051359992.1">
    <property type="nucleotide sequence ID" value="XM_051509002.1"/>
</dbReference>
<keyword evidence="4" id="KW-0804">Transcription</keyword>
<keyword evidence="8" id="KW-1185">Reference proteome</keyword>
<comment type="caution">
    <text evidence="7">The sequence shown here is derived from an EMBL/GenBank/DDBJ whole genome shotgun (WGS) entry which is preliminary data.</text>
</comment>
<dbReference type="PANTHER" id="PTHR46910:SF37">
    <property type="entry name" value="ZN(II)2CYS6 TRANSCRIPTION FACTOR (EUROFUNG)"/>
    <property type="match status" value="1"/>
</dbReference>
<keyword evidence="6" id="KW-1133">Transmembrane helix</keyword>
<dbReference type="GeneID" id="75834065"/>
<evidence type="ECO:0000256" key="6">
    <source>
        <dbReference type="SAM" id="Phobius"/>
    </source>
</evidence>
<gene>
    <name evidence="7" type="ORF">J7T54_007591</name>
</gene>
<organism evidence="7 8">
    <name type="scientific">Emericellopsis cladophorae</name>
    <dbReference type="NCBI Taxonomy" id="2686198"/>
    <lineage>
        <taxon>Eukaryota</taxon>
        <taxon>Fungi</taxon>
        <taxon>Dikarya</taxon>
        <taxon>Ascomycota</taxon>
        <taxon>Pezizomycotina</taxon>
        <taxon>Sordariomycetes</taxon>
        <taxon>Hypocreomycetidae</taxon>
        <taxon>Hypocreales</taxon>
        <taxon>Bionectriaceae</taxon>
        <taxon>Emericellopsis</taxon>
    </lineage>
</organism>
<reference evidence="7" key="1">
    <citation type="journal article" date="2021" name="J Fungi (Basel)">
        <title>Genomic and Metabolomic Analyses of the Marine Fungus Emericellopsis cladophorae: Insights into Saltwater Adaptability Mechanisms and Its Biosynthetic Potential.</title>
        <authorList>
            <person name="Goncalves M.F.M."/>
            <person name="Hilario S."/>
            <person name="Van de Peer Y."/>
            <person name="Esteves A.C."/>
            <person name="Alves A."/>
        </authorList>
    </citation>
    <scope>NUCLEOTIDE SEQUENCE</scope>
    <source>
        <strain evidence="7">MUM 19.33</strain>
    </source>
</reference>
<keyword evidence="3" id="KW-0238">DNA-binding</keyword>
<comment type="subcellular location">
    <subcellularLocation>
        <location evidence="1">Nucleus</location>
    </subcellularLocation>
</comment>
<evidence type="ECO:0000256" key="4">
    <source>
        <dbReference type="ARBA" id="ARBA00023163"/>
    </source>
</evidence>
<protein>
    <submittedName>
        <fullName evidence="7">Transcription factor</fullName>
    </submittedName>
</protein>
<accession>A0A9Q0BBX7</accession>
<feature type="transmembrane region" description="Helical" evidence="6">
    <location>
        <begin position="351"/>
        <end position="371"/>
    </location>
</feature>
<dbReference type="GO" id="GO:0003700">
    <property type="term" value="F:DNA-binding transcription factor activity"/>
    <property type="evidence" value="ECO:0007669"/>
    <property type="project" value="InterPro"/>
</dbReference>